<feature type="region of interest" description="Disordered" evidence="2">
    <location>
        <begin position="303"/>
        <end position="339"/>
    </location>
</feature>
<dbReference type="EMBL" id="WBMT01000001">
    <property type="protein sequence ID" value="KAB2352411.1"/>
    <property type="molecule type" value="Genomic_DNA"/>
</dbReference>
<dbReference type="SUPFAM" id="SSF53067">
    <property type="entry name" value="Actin-like ATPase domain"/>
    <property type="match status" value="1"/>
</dbReference>
<sequence>MDQNVVLGVDIGGTKISVGLISADGQVHRHVETATPATEPLITEALRGLLTSIAGDAPPVAVGLASAGPVDLVRGTVSPVNIPAWRDFPLIDLVGDIVPGVPVTLVGDGIAHALGEHWLGAGRGATSMLGIVVSTGIGGGLVLAGAAYPGPSGNAGHLGHIVVDPAGPPCSCGAAGCVEAFASGPSMVRWAQGHGWTGPDARALAADAAQGDTIAVAAFEQGTQALARGIAAAAALCDLDRVVIGGGVSAAGEVLFAPLRRHLEHTITLDYARRVTVRPSTLGRHSGLLGAARSALAARAGVASTTRPCAGHRTADGSAESSTGEGSKPAPRKAEPSSP</sequence>
<dbReference type="PANTHER" id="PTHR18964">
    <property type="entry name" value="ROK (REPRESSOR, ORF, KINASE) FAMILY"/>
    <property type="match status" value="1"/>
</dbReference>
<evidence type="ECO:0000313" key="3">
    <source>
        <dbReference type="EMBL" id="KAB2352411.1"/>
    </source>
</evidence>
<keyword evidence="4" id="KW-1185">Reference proteome</keyword>
<dbReference type="Pfam" id="PF00480">
    <property type="entry name" value="ROK"/>
    <property type="match status" value="1"/>
</dbReference>
<dbReference type="RefSeq" id="WP_151557196.1">
    <property type="nucleotide sequence ID" value="NZ_WBMT01000001.1"/>
</dbReference>
<evidence type="ECO:0000256" key="2">
    <source>
        <dbReference type="SAM" id="MobiDB-lite"/>
    </source>
</evidence>
<protein>
    <submittedName>
        <fullName evidence="3">ROK family protein</fullName>
    </submittedName>
</protein>
<dbReference type="InterPro" id="IPR049874">
    <property type="entry name" value="ROK_cs"/>
</dbReference>
<reference evidence="3 4" key="1">
    <citation type="submission" date="2019-09" db="EMBL/GenBank/DDBJ databases">
        <title>Actinomadura physcomitrii sp. nov., a novel actinomycete isolated from moss [Physcomitrium sphaericum (Ludw) Fuernr].</title>
        <authorList>
            <person name="Zhuang X."/>
            <person name="Liu C."/>
        </authorList>
    </citation>
    <scope>NUCLEOTIDE SEQUENCE [LARGE SCALE GENOMIC DNA]</scope>
    <source>
        <strain evidence="3 4">HMC1</strain>
    </source>
</reference>
<dbReference type="InterPro" id="IPR000600">
    <property type="entry name" value="ROK"/>
</dbReference>
<proteinExistence type="inferred from homology"/>
<name>A0A6H9YV30_9ACTN</name>
<dbReference type="Gene3D" id="3.30.420.40">
    <property type="match status" value="2"/>
</dbReference>
<dbReference type="PROSITE" id="PS01125">
    <property type="entry name" value="ROK"/>
    <property type="match status" value="1"/>
</dbReference>
<evidence type="ECO:0000256" key="1">
    <source>
        <dbReference type="ARBA" id="ARBA00006479"/>
    </source>
</evidence>
<comment type="caution">
    <text evidence="3">The sequence shown here is derived from an EMBL/GenBank/DDBJ whole genome shotgun (WGS) entry which is preliminary data.</text>
</comment>
<dbReference type="PANTHER" id="PTHR18964:SF169">
    <property type="entry name" value="N-ACETYLMANNOSAMINE KINASE"/>
    <property type="match status" value="1"/>
</dbReference>
<comment type="similarity">
    <text evidence="1">Belongs to the ROK (NagC/XylR) family.</text>
</comment>
<dbReference type="OrthoDB" id="8772678at2"/>
<gene>
    <name evidence="3" type="ORF">F8566_01625</name>
</gene>
<dbReference type="InterPro" id="IPR043129">
    <property type="entry name" value="ATPase_NBD"/>
</dbReference>
<dbReference type="Proteomes" id="UP000468735">
    <property type="component" value="Unassembled WGS sequence"/>
</dbReference>
<evidence type="ECO:0000313" key="4">
    <source>
        <dbReference type="Proteomes" id="UP000468735"/>
    </source>
</evidence>
<dbReference type="AlphaFoldDB" id="A0A6H9YV30"/>
<accession>A0A6H9YV30</accession>
<organism evidence="3 4">
    <name type="scientific">Actinomadura rudentiformis</name>
    <dbReference type="NCBI Taxonomy" id="359158"/>
    <lineage>
        <taxon>Bacteria</taxon>
        <taxon>Bacillati</taxon>
        <taxon>Actinomycetota</taxon>
        <taxon>Actinomycetes</taxon>
        <taxon>Streptosporangiales</taxon>
        <taxon>Thermomonosporaceae</taxon>
        <taxon>Actinomadura</taxon>
    </lineage>
</organism>